<proteinExistence type="predicted"/>
<comment type="caution">
    <text evidence="1">The sequence shown here is derived from an EMBL/GenBank/DDBJ whole genome shotgun (WGS) entry which is preliminary data.</text>
</comment>
<keyword evidence="2" id="KW-1185">Reference proteome</keyword>
<protein>
    <submittedName>
        <fullName evidence="1">Cytochrome oxidase Cu insertion factor (SCO1/SenC/PrrC family)</fullName>
    </submittedName>
</protein>
<gene>
    <name evidence="1" type="ORF">HNR23_004121</name>
</gene>
<dbReference type="RefSeq" id="WP_184077865.1">
    <property type="nucleotide sequence ID" value="NZ_JACHDS010000001.1"/>
</dbReference>
<reference evidence="1 2" key="1">
    <citation type="submission" date="2020-08" db="EMBL/GenBank/DDBJ databases">
        <title>Sequencing the genomes of 1000 actinobacteria strains.</title>
        <authorList>
            <person name="Klenk H.-P."/>
        </authorList>
    </citation>
    <scope>NUCLEOTIDE SEQUENCE [LARGE SCALE GENOMIC DNA]</scope>
    <source>
        <strain evidence="1 2">DSM 46659</strain>
    </source>
</reference>
<dbReference type="Proteomes" id="UP000546642">
    <property type="component" value="Unassembled WGS sequence"/>
</dbReference>
<evidence type="ECO:0000313" key="1">
    <source>
        <dbReference type="EMBL" id="MBB6174061.1"/>
    </source>
</evidence>
<organism evidence="1 2">
    <name type="scientific">Nocardiopsis mwathae</name>
    <dbReference type="NCBI Taxonomy" id="1472723"/>
    <lineage>
        <taxon>Bacteria</taxon>
        <taxon>Bacillati</taxon>
        <taxon>Actinomycetota</taxon>
        <taxon>Actinomycetes</taxon>
        <taxon>Streptosporangiales</taxon>
        <taxon>Nocardiopsidaceae</taxon>
        <taxon>Nocardiopsis</taxon>
    </lineage>
</organism>
<dbReference type="EMBL" id="JACHDS010000001">
    <property type="protein sequence ID" value="MBB6174061.1"/>
    <property type="molecule type" value="Genomic_DNA"/>
</dbReference>
<evidence type="ECO:0000313" key="2">
    <source>
        <dbReference type="Proteomes" id="UP000546642"/>
    </source>
</evidence>
<accession>A0A7W9YM31</accession>
<name>A0A7W9YM31_9ACTN</name>
<dbReference type="AlphaFoldDB" id="A0A7W9YM31"/>
<sequence>MMALLRSRRMMILLVAVVTVALVATGAVGLFNAFFAQQAGDQREAGAPIPAPEMAALGDAPDDAEYTDLGQQCEQRECYRVVAVTHDEARDGEEAVEAVYQHLIDEGWGRILPEGAEGPDDAPLSDTYLTNGSVLVQGSTSPYTPGSTAGLVIAHMQDPLS</sequence>